<keyword evidence="3" id="KW-1185">Reference proteome</keyword>
<evidence type="ECO:0000313" key="2">
    <source>
        <dbReference type="EMBL" id="GIJ55010.1"/>
    </source>
</evidence>
<dbReference type="AlphaFoldDB" id="A0A8J3Z4W7"/>
<dbReference type="PROSITE" id="PS51318">
    <property type="entry name" value="TAT"/>
    <property type="match status" value="1"/>
</dbReference>
<dbReference type="RefSeq" id="WP_203991176.1">
    <property type="nucleotide sequence ID" value="NZ_BOPG01000013.1"/>
</dbReference>
<dbReference type="Proteomes" id="UP000612585">
    <property type="component" value="Unassembled WGS sequence"/>
</dbReference>
<protein>
    <submittedName>
        <fullName evidence="2">Uncharacterized protein</fullName>
    </submittedName>
</protein>
<dbReference type="InterPro" id="IPR006311">
    <property type="entry name" value="TAT_signal"/>
</dbReference>
<sequence length="106" mass="11084">MKQIMTKARTRRRSVLAGVGASGLAAAAAVFGSGSPAHAANWACCTLVFVPPNVSYSSCIAAKHYVWQCTFGTVGPVYRYNCCEKKNAAGKIIGSATKYTCIANCG</sequence>
<name>A0A8J3Z4W7_9ACTN</name>
<evidence type="ECO:0000256" key="1">
    <source>
        <dbReference type="SAM" id="SignalP"/>
    </source>
</evidence>
<feature type="chain" id="PRO_5035259539" evidence="1">
    <location>
        <begin position="40"/>
        <end position="106"/>
    </location>
</feature>
<feature type="signal peptide" evidence="1">
    <location>
        <begin position="1"/>
        <end position="39"/>
    </location>
</feature>
<accession>A0A8J3Z4W7</accession>
<proteinExistence type="predicted"/>
<gene>
    <name evidence="2" type="ORF">Vau01_025260</name>
</gene>
<keyword evidence="1" id="KW-0732">Signal</keyword>
<reference evidence="2" key="1">
    <citation type="submission" date="2021-01" db="EMBL/GenBank/DDBJ databases">
        <title>Whole genome shotgun sequence of Virgisporangium aurantiacum NBRC 16421.</title>
        <authorList>
            <person name="Komaki H."/>
            <person name="Tamura T."/>
        </authorList>
    </citation>
    <scope>NUCLEOTIDE SEQUENCE</scope>
    <source>
        <strain evidence="2">NBRC 16421</strain>
    </source>
</reference>
<organism evidence="2 3">
    <name type="scientific">Virgisporangium aurantiacum</name>
    <dbReference type="NCBI Taxonomy" id="175570"/>
    <lineage>
        <taxon>Bacteria</taxon>
        <taxon>Bacillati</taxon>
        <taxon>Actinomycetota</taxon>
        <taxon>Actinomycetes</taxon>
        <taxon>Micromonosporales</taxon>
        <taxon>Micromonosporaceae</taxon>
        <taxon>Virgisporangium</taxon>
    </lineage>
</organism>
<comment type="caution">
    <text evidence="2">The sequence shown here is derived from an EMBL/GenBank/DDBJ whole genome shotgun (WGS) entry which is preliminary data.</text>
</comment>
<evidence type="ECO:0000313" key="3">
    <source>
        <dbReference type="Proteomes" id="UP000612585"/>
    </source>
</evidence>
<dbReference type="EMBL" id="BOPG01000013">
    <property type="protein sequence ID" value="GIJ55010.1"/>
    <property type="molecule type" value="Genomic_DNA"/>
</dbReference>